<dbReference type="Proteomes" id="UP000244223">
    <property type="component" value="Unassembled WGS sequence"/>
</dbReference>
<dbReference type="EMBL" id="QAON01000012">
    <property type="protein sequence ID" value="PTQ88363.1"/>
    <property type="molecule type" value="Genomic_DNA"/>
</dbReference>
<protein>
    <submittedName>
        <fullName evidence="2">Chromosome partitioning protein</fullName>
    </submittedName>
</protein>
<dbReference type="Pfam" id="PF13614">
    <property type="entry name" value="AAA_31"/>
    <property type="match status" value="1"/>
</dbReference>
<dbReference type="PANTHER" id="PTHR13696:SF52">
    <property type="entry name" value="PARA FAMILY PROTEIN CT_582"/>
    <property type="match status" value="1"/>
</dbReference>
<dbReference type="InterPro" id="IPR027417">
    <property type="entry name" value="P-loop_NTPase"/>
</dbReference>
<name>A0A2T5IWT0_9GAMM</name>
<comment type="caution">
    <text evidence="2">The sequence shown here is derived from an EMBL/GenBank/DDBJ whole genome shotgun (WGS) entry which is preliminary data.</text>
</comment>
<dbReference type="SUPFAM" id="SSF52540">
    <property type="entry name" value="P-loop containing nucleoside triphosphate hydrolases"/>
    <property type="match status" value="1"/>
</dbReference>
<dbReference type="InterPro" id="IPR025669">
    <property type="entry name" value="AAA_dom"/>
</dbReference>
<evidence type="ECO:0000313" key="3">
    <source>
        <dbReference type="Proteomes" id="UP000244223"/>
    </source>
</evidence>
<organism evidence="2 3">
    <name type="scientific">Agitococcus lubricus</name>
    <dbReference type="NCBI Taxonomy" id="1077255"/>
    <lineage>
        <taxon>Bacteria</taxon>
        <taxon>Pseudomonadati</taxon>
        <taxon>Pseudomonadota</taxon>
        <taxon>Gammaproteobacteria</taxon>
        <taxon>Moraxellales</taxon>
        <taxon>Moraxellaceae</taxon>
        <taxon>Agitococcus</taxon>
    </lineage>
</organism>
<reference evidence="2 3" key="1">
    <citation type="submission" date="2018-04" db="EMBL/GenBank/DDBJ databases">
        <title>Genomic Encyclopedia of Archaeal and Bacterial Type Strains, Phase II (KMG-II): from individual species to whole genera.</title>
        <authorList>
            <person name="Goeker M."/>
        </authorList>
    </citation>
    <scope>NUCLEOTIDE SEQUENCE [LARGE SCALE GENOMIC DNA]</scope>
    <source>
        <strain evidence="2 3">DSM 5822</strain>
    </source>
</reference>
<dbReference type="InterPro" id="IPR050678">
    <property type="entry name" value="DNA_Partitioning_ATPase"/>
</dbReference>
<keyword evidence="3" id="KW-1185">Reference proteome</keyword>
<evidence type="ECO:0000259" key="1">
    <source>
        <dbReference type="Pfam" id="PF13614"/>
    </source>
</evidence>
<feature type="domain" description="AAA" evidence="1">
    <location>
        <begin position="5"/>
        <end position="189"/>
    </location>
</feature>
<sequence length="262" mass="29215">MRRVVFNQKGGVGKSSITVNLAAVSASKGLKTLVLDLDPQCNASQYLLGEVAEYAPDKAELQPNIGQFFAQTLSLKGREKPLSEYVHPTAFENLHVIPSNPELGEIEHLLQSKHKIYKLSAALKEISRQYDNIFIDTPPAFNFYTLSALIASERCLIPFDCDAFSRRALYTLLENVGETRADHNADLEVEGVIVNQFQPRASLPTQLVSELKEEGLPIMSTYLPSSVIMKESHQKSLPLVYLAPQHKLTEQFIALFAELKDD</sequence>
<dbReference type="CDD" id="cd02042">
    <property type="entry name" value="ParAB_family"/>
    <property type="match status" value="1"/>
</dbReference>
<dbReference type="PANTHER" id="PTHR13696">
    <property type="entry name" value="P-LOOP CONTAINING NUCLEOSIDE TRIPHOSPHATE HYDROLASE"/>
    <property type="match status" value="1"/>
</dbReference>
<proteinExistence type="predicted"/>
<evidence type="ECO:0000313" key="2">
    <source>
        <dbReference type="EMBL" id="PTQ88363.1"/>
    </source>
</evidence>
<accession>A0A2T5IWT0</accession>
<dbReference type="AlphaFoldDB" id="A0A2T5IWT0"/>
<dbReference type="Gene3D" id="3.40.50.300">
    <property type="entry name" value="P-loop containing nucleotide triphosphate hydrolases"/>
    <property type="match status" value="1"/>
</dbReference>
<gene>
    <name evidence="2" type="ORF">C8N29_1128</name>
</gene>